<reference evidence="2" key="1">
    <citation type="submission" date="2016-10" db="EMBL/GenBank/DDBJ databases">
        <authorList>
            <person name="Varghese N."/>
            <person name="Submissions S."/>
        </authorList>
    </citation>
    <scope>NUCLEOTIDE SEQUENCE [LARGE SCALE GENOMIC DNA]</scope>
    <source>
        <strain evidence="2">DSM 21620</strain>
    </source>
</reference>
<name>A0A1G6V168_9BACI</name>
<dbReference type="AlphaFoldDB" id="A0A1G6V168"/>
<organism evidence="1 2">
    <name type="scientific">Terribacillus halophilus</name>
    <dbReference type="NCBI Taxonomy" id="361279"/>
    <lineage>
        <taxon>Bacteria</taxon>
        <taxon>Bacillati</taxon>
        <taxon>Bacillota</taxon>
        <taxon>Bacilli</taxon>
        <taxon>Bacillales</taxon>
        <taxon>Bacillaceae</taxon>
        <taxon>Terribacillus</taxon>
    </lineage>
</organism>
<sequence length="86" mass="9511">MADFQKNLIDQIQKKSNVKADDIYKVANSVKSANFQDEATVRGLVKQLAAMAGKPLSQEKEDKIVKAIIGNNMPADMNTLSKLFKN</sequence>
<dbReference type="EMBL" id="FMZB01000011">
    <property type="protein sequence ID" value="SDD47272.1"/>
    <property type="molecule type" value="Genomic_DNA"/>
</dbReference>
<dbReference type="InterPro" id="IPR025942">
    <property type="entry name" value="SpoVIF"/>
</dbReference>
<dbReference type="Pfam" id="PF14069">
    <property type="entry name" value="SpoVIF"/>
    <property type="match status" value="1"/>
</dbReference>
<gene>
    <name evidence="1" type="ORF">SAMN05421663_11182</name>
</gene>
<evidence type="ECO:0000313" key="1">
    <source>
        <dbReference type="EMBL" id="SDD47272.1"/>
    </source>
</evidence>
<dbReference type="OrthoDB" id="2474248at2"/>
<protein>
    <submittedName>
        <fullName evidence="1">Stage VI sporulation protein F</fullName>
    </submittedName>
</protein>
<evidence type="ECO:0000313" key="2">
    <source>
        <dbReference type="Proteomes" id="UP000198666"/>
    </source>
</evidence>
<proteinExistence type="predicted"/>
<keyword evidence="2" id="KW-1185">Reference proteome</keyword>
<accession>A0A1G6V168</accession>
<dbReference type="STRING" id="361279.SAMN05421663_11182"/>
<dbReference type="Proteomes" id="UP000198666">
    <property type="component" value="Unassembled WGS sequence"/>
</dbReference>